<evidence type="ECO:0000256" key="1">
    <source>
        <dbReference type="SAM" id="MobiDB-lite"/>
    </source>
</evidence>
<keyword evidence="3" id="KW-1185">Reference proteome</keyword>
<gene>
    <name evidence="2" type="ORF">B0A55_02693</name>
</gene>
<organism evidence="2 3">
    <name type="scientific">Friedmanniomyces simplex</name>
    <dbReference type="NCBI Taxonomy" id="329884"/>
    <lineage>
        <taxon>Eukaryota</taxon>
        <taxon>Fungi</taxon>
        <taxon>Dikarya</taxon>
        <taxon>Ascomycota</taxon>
        <taxon>Pezizomycotina</taxon>
        <taxon>Dothideomycetes</taxon>
        <taxon>Dothideomycetidae</taxon>
        <taxon>Mycosphaerellales</taxon>
        <taxon>Teratosphaeriaceae</taxon>
        <taxon>Friedmanniomyces</taxon>
    </lineage>
</organism>
<comment type="caution">
    <text evidence="2">The sequence shown here is derived from an EMBL/GenBank/DDBJ whole genome shotgun (WGS) entry which is preliminary data.</text>
</comment>
<dbReference type="AlphaFoldDB" id="A0A4U0XVR5"/>
<evidence type="ECO:0000313" key="2">
    <source>
        <dbReference type="EMBL" id="TKA80761.1"/>
    </source>
</evidence>
<sequence length="445" mass="50218">MTAAAFHRDMEYVQQQIQRLQQPVSANEARLAVEDESRRSHVNEPGSLPYLWLPEASPNTPLASAQGPRQTRLVTPATATLMRTIDRRFDMNWAPGRPANAHELHSHPTVAAVTAAVHAVIATPTQPRQAPVAGESLHQLQSRGYRTNDPEEIPHSPNSAVGDARNVSRPENAEQQHNLPRTLTRPTSDQCIQLSIRQLFSFRPALIDSASAPSTPQTRPVAGPSSYARRMALSEFYRPPPSAQDEAFADIARRAAAATAIDTARTWPESAAVYQRLITNPPPEPSVTARDFATRPTRNYATDNESFMSNVRERTEQFATSRRRQPRVRLQRRPNLVEPDRQVYYDLWFGPHRYLGVMSFNWQSDERRAHRQGSSWRSVRVAVDVAYRILGTEVVDQVVFAELWIAVRKEVIGERLAEEIWQGWCGSGGERMVFEMEDRHDVQGV</sequence>
<reference evidence="2 3" key="1">
    <citation type="submission" date="2017-03" db="EMBL/GenBank/DDBJ databases">
        <title>Genomes of endolithic fungi from Antarctica.</title>
        <authorList>
            <person name="Coleine C."/>
            <person name="Masonjones S."/>
            <person name="Stajich J.E."/>
        </authorList>
    </citation>
    <scope>NUCLEOTIDE SEQUENCE [LARGE SCALE GENOMIC DNA]</scope>
    <source>
        <strain evidence="2 3">CCFEE 5184</strain>
    </source>
</reference>
<protein>
    <submittedName>
        <fullName evidence="2">Uncharacterized protein</fullName>
    </submittedName>
</protein>
<dbReference type="Proteomes" id="UP000309340">
    <property type="component" value="Unassembled WGS sequence"/>
</dbReference>
<name>A0A4U0XVR5_9PEZI</name>
<dbReference type="EMBL" id="NAJQ01000064">
    <property type="protein sequence ID" value="TKA80761.1"/>
    <property type="molecule type" value="Genomic_DNA"/>
</dbReference>
<proteinExistence type="predicted"/>
<dbReference type="OrthoDB" id="3878545at2759"/>
<feature type="region of interest" description="Disordered" evidence="1">
    <location>
        <begin position="125"/>
        <end position="186"/>
    </location>
</feature>
<accession>A0A4U0XVR5</accession>
<feature type="compositionally biased region" description="Polar residues" evidence="1">
    <location>
        <begin position="175"/>
        <end position="186"/>
    </location>
</feature>
<evidence type="ECO:0000313" key="3">
    <source>
        <dbReference type="Proteomes" id="UP000309340"/>
    </source>
</evidence>